<evidence type="ECO:0000256" key="1">
    <source>
        <dbReference type="ARBA" id="ARBA00001947"/>
    </source>
</evidence>
<dbReference type="CDD" id="cd00947">
    <property type="entry name" value="TBP_aldolase_IIB"/>
    <property type="match status" value="1"/>
</dbReference>
<dbReference type="Pfam" id="PF01116">
    <property type="entry name" value="F_bP_aldolase"/>
    <property type="match status" value="1"/>
</dbReference>
<dbReference type="NCBIfam" id="TIGR01859">
    <property type="entry name" value="fruc_bis_ald"/>
    <property type="match status" value="1"/>
</dbReference>
<evidence type="ECO:0000256" key="4">
    <source>
        <dbReference type="ARBA" id="ARBA00022833"/>
    </source>
</evidence>
<dbReference type="PANTHER" id="PTHR30304:SF0">
    <property type="entry name" value="D-TAGATOSE-1,6-BISPHOSPHATE ALDOLASE SUBUNIT GATY-RELATED"/>
    <property type="match status" value="1"/>
</dbReference>
<dbReference type="Proteomes" id="UP000028491">
    <property type="component" value="Chromosome"/>
</dbReference>
<keyword evidence="4" id="KW-0862">Zinc</keyword>
<sequence length="292" mass="31173">MITNSTEMLQAARQGGYAVPAFNANNLEWVKAILQAAQKTNSPVIVQVTGGAAKYMGSFKVAHDLIVNLHDALNITVPVAIHLDHGAYLETQEALAAGFTSIMFDGSSLDIDDNLVQTTKLAVQLHARDVTLEGEVGTIGGEEDGIVAQGEIAPVEDAVRMAESGVDMLAVGIGNIHGPYPDDWQGLDFDHLRAITAAIKNKMAIDMPLVLHGGSGIPDDQIQEAIKLGVAKINVNTEGQLAFHDAIRAFVLADKDLEGKNYDPRKFLLPGTNAIEDMCVERIHVFGSNGKA</sequence>
<evidence type="ECO:0000313" key="6">
    <source>
        <dbReference type="EMBL" id="AIG65317.1"/>
    </source>
</evidence>
<dbReference type="PROSITE" id="PS00806">
    <property type="entry name" value="ALDOLASE_CLASS_II_2"/>
    <property type="match status" value="1"/>
</dbReference>
<protein>
    <submittedName>
        <fullName evidence="6">Fructose-1,6-bisphosphate aldolase, class II</fullName>
    </submittedName>
</protein>
<reference evidence="7" key="2">
    <citation type="submission" date="2014-04" db="EMBL/GenBank/DDBJ databases">
        <title>Complete genome of Weissella ceti strain WS08 isolated from diseased rainbow trout in Brazil.</title>
        <authorList>
            <person name="Figueiredo H.C.P."/>
            <person name="Leal C.A.G."/>
            <person name="Pereira F.L."/>
            <person name="Soares S.C."/>
            <person name="Dorella F.A."/>
            <person name="Carvalho A.F."/>
            <person name="Pereira U.P."/>
            <person name="Azevedo V.A.C."/>
        </authorList>
    </citation>
    <scope>NUCLEOTIDE SEQUENCE [LARGE SCALE GENOMIC DNA]</scope>
    <source>
        <strain evidence="7">WS08</strain>
    </source>
</reference>
<dbReference type="InterPro" id="IPR011289">
    <property type="entry name" value="Fruc_bis_ald_class-2"/>
</dbReference>
<dbReference type="Gene3D" id="3.20.20.70">
    <property type="entry name" value="Aldolase class I"/>
    <property type="match status" value="1"/>
</dbReference>
<keyword evidence="3" id="KW-0479">Metal-binding</keyword>
<keyword evidence="7" id="KW-1185">Reference proteome</keyword>
<name>A0ABN4DI49_9LACO</name>
<keyword evidence="5" id="KW-0456">Lyase</keyword>
<dbReference type="SUPFAM" id="SSF51569">
    <property type="entry name" value="Aldolase"/>
    <property type="match status" value="1"/>
</dbReference>
<evidence type="ECO:0000256" key="5">
    <source>
        <dbReference type="ARBA" id="ARBA00023239"/>
    </source>
</evidence>
<evidence type="ECO:0000256" key="2">
    <source>
        <dbReference type="ARBA" id="ARBA00004921"/>
    </source>
</evidence>
<dbReference type="PIRSF" id="PIRSF001359">
    <property type="entry name" value="F_bP_aldolase_II"/>
    <property type="match status" value="1"/>
</dbReference>
<dbReference type="InterPro" id="IPR013785">
    <property type="entry name" value="Aldolase_TIM"/>
</dbReference>
<evidence type="ECO:0000256" key="3">
    <source>
        <dbReference type="ARBA" id="ARBA00022723"/>
    </source>
</evidence>
<dbReference type="PANTHER" id="PTHR30304">
    <property type="entry name" value="D-TAGATOSE-1,6-BISPHOSPHATE ALDOLASE"/>
    <property type="match status" value="1"/>
</dbReference>
<accession>A0ABN4DI49</accession>
<dbReference type="InterPro" id="IPR000771">
    <property type="entry name" value="FBA_II"/>
</dbReference>
<dbReference type="EMBL" id="CP007588">
    <property type="protein sequence ID" value="AIG65317.1"/>
    <property type="molecule type" value="Genomic_DNA"/>
</dbReference>
<evidence type="ECO:0000313" key="7">
    <source>
        <dbReference type="Proteomes" id="UP000028491"/>
    </source>
</evidence>
<comment type="cofactor">
    <cofactor evidence="1">
        <name>Zn(2+)</name>
        <dbReference type="ChEBI" id="CHEBI:29105"/>
    </cofactor>
</comment>
<dbReference type="NCBIfam" id="TIGR00167">
    <property type="entry name" value="cbbA"/>
    <property type="match status" value="1"/>
</dbReference>
<proteinExistence type="predicted"/>
<gene>
    <name evidence="6" type="ORF">WS08_0378</name>
</gene>
<organism evidence="6 7">
    <name type="scientific">Weissella tructae</name>
    <dbReference type="NCBI Taxonomy" id="887702"/>
    <lineage>
        <taxon>Bacteria</taxon>
        <taxon>Bacillati</taxon>
        <taxon>Bacillota</taxon>
        <taxon>Bacilli</taxon>
        <taxon>Lactobacillales</taxon>
        <taxon>Lactobacillaceae</taxon>
        <taxon>Weissella</taxon>
    </lineage>
</organism>
<comment type="pathway">
    <text evidence="2">Carbohydrate degradation.</text>
</comment>
<dbReference type="InterPro" id="IPR050246">
    <property type="entry name" value="Class_II_FBP_aldolase"/>
</dbReference>
<reference evidence="6 7" key="1">
    <citation type="journal article" date="2014" name="Genome Announc.">
        <title>Whole-Genome Sequence of Weissella ceti Strain WS08, Isolated from Diseased Rainbow Trout in Brazil.</title>
        <authorList>
            <person name="Figueiredo H.C."/>
            <person name="Leal G."/>
            <person name="Pereira F.L."/>
            <person name="Soares S.C."/>
            <person name="Dorella F.A."/>
            <person name="Carvalho A.F."/>
            <person name="Pereira U.P."/>
            <person name="Azevedo V.A."/>
        </authorList>
    </citation>
    <scope>NUCLEOTIDE SEQUENCE [LARGE SCALE GENOMIC DNA]</scope>
    <source>
        <strain evidence="6 7">WS08</strain>
    </source>
</reference>